<dbReference type="AlphaFoldDB" id="A0A0M0LIN9"/>
<dbReference type="STRING" id="284581.AMD01_02070"/>
<name>A0A0M0LIN9_9BACI</name>
<dbReference type="PATRIC" id="fig|284581.3.peg.679"/>
<keyword evidence="1" id="KW-0812">Transmembrane</keyword>
<keyword evidence="1" id="KW-1133">Transmembrane helix</keyword>
<proteinExistence type="predicted"/>
<keyword evidence="1" id="KW-0472">Membrane</keyword>
<protein>
    <submittedName>
        <fullName evidence="2">Uncharacterized protein</fullName>
    </submittedName>
</protein>
<evidence type="ECO:0000313" key="3">
    <source>
        <dbReference type="Proteomes" id="UP000037558"/>
    </source>
</evidence>
<evidence type="ECO:0000256" key="1">
    <source>
        <dbReference type="SAM" id="Phobius"/>
    </source>
</evidence>
<reference evidence="3" key="1">
    <citation type="submission" date="2015-08" db="EMBL/GenBank/DDBJ databases">
        <title>Fjat-14210 dsm16467.</title>
        <authorList>
            <person name="Liu B."/>
            <person name="Wang J."/>
            <person name="Zhu Y."/>
            <person name="Liu G."/>
            <person name="Chen Q."/>
            <person name="Chen Z."/>
            <person name="Lan J."/>
            <person name="Che J."/>
            <person name="Ge C."/>
            <person name="Shi H."/>
            <person name="Pan Z."/>
            <person name="Liu X."/>
        </authorList>
    </citation>
    <scope>NUCLEOTIDE SEQUENCE [LARGE SCALE GENOMIC DNA]</scope>
    <source>
        <strain evidence="3">DSM 16467</strain>
    </source>
</reference>
<organism evidence="2 3">
    <name type="scientific">Priestia koreensis</name>
    <dbReference type="NCBI Taxonomy" id="284581"/>
    <lineage>
        <taxon>Bacteria</taxon>
        <taxon>Bacillati</taxon>
        <taxon>Bacillota</taxon>
        <taxon>Bacilli</taxon>
        <taxon>Bacillales</taxon>
        <taxon>Bacillaceae</taxon>
        <taxon>Priestia</taxon>
    </lineage>
</organism>
<comment type="caution">
    <text evidence="2">The sequence shown here is derived from an EMBL/GenBank/DDBJ whole genome shotgun (WGS) entry which is preliminary data.</text>
</comment>
<feature type="transmembrane region" description="Helical" evidence="1">
    <location>
        <begin position="24"/>
        <end position="48"/>
    </location>
</feature>
<sequence>MYYSYIPYPAYDPYRSIASEDERFFFGLPLVAGLAGGLLGGLTVGAIARPPFPGCCPPFPPPYPVPYGGYPGAFGGYPGAAGIPGGFGGYPTGNINAGIGNFPSQMAIPASPSTGGAPVYNTYYSSPTMQPMQPMQSMQPMQPPK</sequence>
<evidence type="ECO:0000313" key="2">
    <source>
        <dbReference type="EMBL" id="KOO50558.1"/>
    </source>
</evidence>
<keyword evidence="3" id="KW-1185">Reference proteome</keyword>
<gene>
    <name evidence="2" type="ORF">AMD01_02070</name>
</gene>
<accession>A0A0M0LIN9</accession>
<dbReference type="Proteomes" id="UP000037558">
    <property type="component" value="Unassembled WGS sequence"/>
</dbReference>
<dbReference type="EMBL" id="LILC01000002">
    <property type="protein sequence ID" value="KOO50558.1"/>
    <property type="molecule type" value="Genomic_DNA"/>
</dbReference>
<dbReference type="RefSeq" id="WP_083446380.1">
    <property type="nucleotide sequence ID" value="NZ_LILC01000002.1"/>
</dbReference>